<sequence>MHWNTYEECILSLDISTEALHKFGLPKADRTSTDESTGDGLNLLFIDVWIMKEYSNKESWSKQYSIGPLSRINRPISILKNNRILLGKVVHEYDHVGYYDVQLVACDLFNYEQLLTIIMHSHGFSMLKEILVLDMTLVVSIDDGKN</sequence>
<gene>
    <name evidence="1" type="ORF">M9H77_09702</name>
</gene>
<evidence type="ECO:0000313" key="2">
    <source>
        <dbReference type="Proteomes" id="UP001060085"/>
    </source>
</evidence>
<comment type="caution">
    <text evidence="1">The sequence shown here is derived from an EMBL/GenBank/DDBJ whole genome shotgun (WGS) entry which is preliminary data.</text>
</comment>
<proteinExistence type="predicted"/>
<dbReference type="Proteomes" id="UP001060085">
    <property type="component" value="Linkage Group LG02"/>
</dbReference>
<dbReference type="EMBL" id="CM044702">
    <property type="protein sequence ID" value="KAI5678752.1"/>
    <property type="molecule type" value="Genomic_DNA"/>
</dbReference>
<name>A0ACC0C1I6_CATRO</name>
<reference evidence="2" key="1">
    <citation type="journal article" date="2023" name="Nat. Plants">
        <title>Single-cell RNA sequencing provides a high-resolution roadmap for understanding the multicellular compartmentation of specialized metabolism.</title>
        <authorList>
            <person name="Sun S."/>
            <person name="Shen X."/>
            <person name="Li Y."/>
            <person name="Li Y."/>
            <person name="Wang S."/>
            <person name="Li R."/>
            <person name="Zhang H."/>
            <person name="Shen G."/>
            <person name="Guo B."/>
            <person name="Wei J."/>
            <person name="Xu J."/>
            <person name="St-Pierre B."/>
            <person name="Chen S."/>
            <person name="Sun C."/>
        </authorList>
    </citation>
    <scope>NUCLEOTIDE SEQUENCE [LARGE SCALE GENOMIC DNA]</scope>
</reference>
<evidence type="ECO:0000313" key="1">
    <source>
        <dbReference type="EMBL" id="KAI5678752.1"/>
    </source>
</evidence>
<protein>
    <submittedName>
        <fullName evidence="1">Uncharacterized protein</fullName>
    </submittedName>
</protein>
<accession>A0ACC0C1I6</accession>
<keyword evidence="2" id="KW-1185">Reference proteome</keyword>
<organism evidence="1 2">
    <name type="scientific">Catharanthus roseus</name>
    <name type="common">Madagascar periwinkle</name>
    <name type="synonym">Vinca rosea</name>
    <dbReference type="NCBI Taxonomy" id="4058"/>
    <lineage>
        <taxon>Eukaryota</taxon>
        <taxon>Viridiplantae</taxon>
        <taxon>Streptophyta</taxon>
        <taxon>Embryophyta</taxon>
        <taxon>Tracheophyta</taxon>
        <taxon>Spermatophyta</taxon>
        <taxon>Magnoliopsida</taxon>
        <taxon>eudicotyledons</taxon>
        <taxon>Gunneridae</taxon>
        <taxon>Pentapetalae</taxon>
        <taxon>asterids</taxon>
        <taxon>lamiids</taxon>
        <taxon>Gentianales</taxon>
        <taxon>Apocynaceae</taxon>
        <taxon>Rauvolfioideae</taxon>
        <taxon>Vinceae</taxon>
        <taxon>Catharanthinae</taxon>
        <taxon>Catharanthus</taxon>
    </lineage>
</organism>